<evidence type="ECO:0000313" key="1">
    <source>
        <dbReference type="EMBL" id="WBP84138.1"/>
    </source>
</evidence>
<keyword evidence="1" id="KW-0012">Acyltransferase</keyword>
<accession>A0ACD4PJ30</accession>
<proteinExistence type="predicted"/>
<dbReference type="EMBL" id="CP114370">
    <property type="protein sequence ID" value="WBP84138.1"/>
    <property type="molecule type" value="Genomic_DNA"/>
</dbReference>
<dbReference type="EC" id="2.3.1.274" evidence="1"/>
<gene>
    <name evidence="1" type="primary">plsX</name>
    <name evidence="1" type="ORF">Me_995_000090</name>
</gene>
<evidence type="ECO:0000313" key="2">
    <source>
        <dbReference type="Proteomes" id="UP001213039"/>
    </source>
</evidence>
<keyword evidence="2" id="KW-1185">Reference proteome</keyword>
<dbReference type="Proteomes" id="UP001213039">
    <property type="component" value="Chromosome"/>
</dbReference>
<reference evidence="1" key="1">
    <citation type="submission" date="2022-12" db="EMBL/GenBank/DDBJ databases">
        <authorList>
            <consortium name="Asia Pacific Centre for Animal Health"/>
            <person name="Klose S.M."/>
            <person name="Legione A.R."/>
            <person name="Monotti I."/>
            <person name="Bushell R."/>
            <person name="Marenda M.S."/>
            <person name="Sugiyama T."/>
            <person name="Browning G.F."/>
            <person name="Vaz P.K."/>
        </authorList>
    </citation>
    <scope>NUCLEOTIDE SEQUENCE</scope>
    <source>
        <strain evidence="1">Felid995</strain>
    </source>
</reference>
<protein>
    <submittedName>
        <fullName evidence="1">Phosphate acyltransferase PlsX</fullName>
        <ecNumber evidence="1">2.3.1.274</ecNumber>
    </submittedName>
</protein>
<keyword evidence="1" id="KW-0808">Transferase</keyword>
<organism evidence="1 2">
    <name type="scientific">Mycoplasmopsis edwardii</name>
    <dbReference type="NCBI Taxonomy" id="53558"/>
    <lineage>
        <taxon>Bacteria</taxon>
        <taxon>Bacillati</taxon>
        <taxon>Mycoplasmatota</taxon>
        <taxon>Mycoplasmoidales</taxon>
        <taxon>Metamycoplasmataceae</taxon>
        <taxon>Mycoplasmopsis</taxon>
    </lineage>
</organism>
<sequence length="325" mass="36347">MKKIIIDTNGLDNGAQVVYDAAVTILKKISDLEITLIGDTSNINKHTEIQNINFIENTTKLSDPRNIRQSLRENTSMNQAIMDLKEGNYDGVISGGDSGSYMASLTFKSGRIEGISRPVFMPIATGLNRRKTLFMDVGANLEVKSDNLYEWAKLGTAFYKTMFNENFPKVTLLNIGTEDYKGFDFIKEAAELIKNDHSLNYIGFSEPRNLLKGEYDIALIDGYGGNLILKSYEGAIFTFKDAIKESAFKSFRTKIGAWLMKPAFKDVMKKLDYRNVGAAWVLGVQDLALKIHGSSDAKAVYSAIEQMYHAIDKKLAEKLNGWKNV</sequence>
<name>A0ACD4PJ30_9BACT</name>